<comment type="caution">
    <text evidence="1">The sequence shown here is derived from an EMBL/GenBank/DDBJ whole genome shotgun (WGS) entry which is preliminary data.</text>
</comment>
<proteinExistence type="predicted"/>
<feature type="non-terminal residue" evidence="1">
    <location>
        <position position="79"/>
    </location>
</feature>
<reference evidence="2" key="1">
    <citation type="submission" date="2016-09" db="EMBL/GenBank/DDBJ databases">
        <title>Genome Sequence of Bathymodiolus thermophilus sulfur-oxidizing gill endosymbiont.</title>
        <authorList>
            <person name="Ponnudurai R."/>
            <person name="Kleiner M."/>
            <person name="Sayavedra L."/>
            <person name="Thuermer A."/>
            <person name="Felbeck H."/>
            <person name="Schlueter R."/>
            <person name="Schweder T."/>
            <person name="Markert S."/>
        </authorList>
    </citation>
    <scope>NUCLEOTIDE SEQUENCE [LARGE SCALE GENOMIC DNA]</scope>
    <source>
        <strain evidence="2">BAT/CrabSpa'14</strain>
    </source>
</reference>
<organism evidence="1 2">
    <name type="scientific">Bathymodiolus thermophilus thioautotrophic gill symbiont</name>
    <dbReference type="NCBI Taxonomy" id="2360"/>
    <lineage>
        <taxon>Bacteria</taxon>
        <taxon>Pseudomonadati</taxon>
        <taxon>Pseudomonadota</taxon>
        <taxon>Gammaproteobacteria</taxon>
        <taxon>sulfur-oxidizing symbionts</taxon>
    </lineage>
</organism>
<name>A0A1J8PQI9_9GAMM</name>
<evidence type="ECO:0000313" key="2">
    <source>
        <dbReference type="Proteomes" id="UP000182798"/>
    </source>
</evidence>
<accession>A0A1J8PQI9</accession>
<protein>
    <submittedName>
        <fullName evidence="1">Uncharacterized protein</fullName>
    </submittedName>
</protein>
<dbReference type="Proteomes" id="UP000182798">
    <property type="component" value="Unassembled WGS sequence"/>
</dbReference>
<gene>
    <name evidence="1" type="ORF">BGC33_00490</name>
</gene>
<evidence type="ECO:0000313" key="1">
    <source>
        <dbReference type="EMBL" id="OJA03785.1"/>
    </source>
</evidence>
<dbReference type="EMBL" id="MIQH01000140">
    <property type="protein sequence ID" value="OJA03785.1"/>
    <property type="molecule type" value="Genomic_DNA"/>
</dbReference>
<sequence>MGYGELGDYWGGDVSGSDGNGKGLWDGVVSAVFGSDVNVDSISEGSGDGFIGSEFIAVDDFEVGGVVDGKGKGSVGIYI</sequence>
<dbReference type="AlphaFoldDB" id="A0A1J8PQI9"/>